<gene>
    <name evidence="1" type="ORF">OTSTA716_0040</name>
</gene>
<dbReference type="PATRIC" id="fig|1359175.3.peg.47"/>
<dbReference type="EMBL" id="LAOA01000001">
    <property type="protein sequence ID" value="KJV77771.1"/>
    <property type="molecule type" value="Genomic_DNA"/>
</dbReference>
<proteinExistence type="predicted"/>
<comment type="caution">
    <text evidence="1">The sequence shown here is derived from an EMBL/GenBank/DDBJ whole genome shotgun (WGS) entry which is preliminary data.</text>
</comment>
<evidence type="ECO:0000313" key="1">
    <source>
        <dbReference type="EMBL" id="KJV77771.1"/>
    </source>
</evidence>
<organism evidence="1 2">
    <name type="scientific">Orientia tsutsugamushi str. TA716</name>
    <dbReference type="NCBI Taxonomy" id="1359175"/>
    <lineage>
        <taxon>Bacteria</taxon>
        <taxon>Pseudomonadati</taxon>
        <taxon>Pseudomonadota</taxon>
        <taxon>Alphaproteobacteria</taxon>
        <taxon>Rickettsiales</taxon>
        <taxon>Rickettsiaceae</taxon>
        <taxon>Rickettsieae</taxon>
        <taxon>Orientia</taxon>
    </lineage>
</organism>
<name>A0A0F3PCY3_ORITS</name>
<reference evidence="1 2" key="1">
    <citation type="submission" date="2015-01" db="EMBL/GenBank/DDBJ databases">
        <title>Genome Sequencing of Rickettsiales.</title>
        <authorList>
            <person name="Daugherty S.C."/>
            <person name="Su Q."/>
            <person name="Abolude K."/>
            <person name="Beier-Sexton M."/>
            <person name="Carlyon J.A."/>
            <person name="Carter R."/>
            <person name="Day N.P."/>
            <person name="Dumler S.J."/>
            <person name="Dyachenko V."/>
            <person name="Godinez A."/>
            <person name="Kurtti T.J."/>
            <person name="Lichay M."/>
            <person name="Mullins K.E."/>
            <person name="Ott S."/>
            <person name="Pappas-Brown V."/>
            <person name="Paris D.H."/>
            <person name="Patel P."/>
            <person name="Richards A.L."/>
            <person name="Sadzewicz L."/>
            <person name="Sears K."/>
            <person name="Seidman D."/>
            <person name="Sengamalay N."/>
            <person name="Stenos J."/>
            <person name="Tallon L.J."/>
            <person name="Vincent G."/>
            <person name="Fraser C.M."/>
            <person name="Munderloh U."/>
            <person name="Dunning-Hotopp J.C."/>
        </authorList>
    </citation>
    <scope>NUCLEOTIDE SEQUENCE [LARGE SCALE GENOMIC DNA]</scope>
    <source>
        <strain evidence="1 2">TA716</strain>
    </source>
</reference>
<sequence>MQSKIELRIKLMQFKINQDVFKLGILRTNWYKKFDSNKKHNAV</sequence>
<dbReference type="AlphaFoldDB" id="A0A0F3PCY3"/>
<accession>A0A0F3PCY3</accession>
<dbReference type="Proteomes" id="UP000033671">
    <property type="component" value="Unassembled WGS sequence"/>
</dbReference>
<protein>
    <submittedName>
        <fullName evidence="1">Uncharacterized protein</fullName>
    </submittedName>
</protein>
<evidence type="ECO:0000313" key="2">
    <source>
        <dbReference type="Proteomes" id="UP000033671"/>
    </source>
</evidence>